<keyword evidence="2" id="KW-0813">Transport</keyword>
<feature type="transmembrane region" description="Helical" evidence="7">
    <location>
        <begin position="186"/>
        <end position="205"/>
    </location>
</feature>
<protein>
    <submittedName>
        <fullName evidence="9">Tetracenomycin C resistance and export protein</fullName>
    </submittedName>
</protein>
<evidence type="ECO:0000256" key="2">
    <source>
        <dbReference type="ARBA" id="ARBA00022448"/>
    </source>
</evidence>
<evidence type="ECO:0000256" key="1">
    <source>
        <dbReference type="ARBA" id="ARBA00004651"/>
    </source>
</evidence>
<feature type="transmembrane region" description="Helical" evidence="7">
    <location>
        <begin position="472"/>
        <end position="495"/>
    </location>
</feature>
<dbReference type="Gene3D" id="1.20.1250.20">
    <property type="entry name" value="MFS general substrate transporter like domains"/>
    <property type="match status" value="1"/>
</dbReference>
<dbReference type="AlphaFoldDB" id="A0A5P9Q826"/>
<sequence length="499" mass="50500">MRAVVARASGRIGPPVERTALPRPARERAVLACVCACTILVVGFVASVNLAVPGLAASTLHPTAAELLWIVDAYVVLFACLVIPAGALGDRAGRKGVLLAGLGLFAVGAATSAVAGDVGLVLVGRVVTGVGAACVLPNALAVLVHAVPPERRPRALAVWAAMSGLGGLVGNVGGGAVLTVGSWRRLFAAVVPVGLACALWVARVAPRSPRHERPLDPAGTALLTLASVALFVGIIQGPEAGWGGPLVVGAFVASAVLLAVWVAVELRVEQPLLDPRLFAAPRLRAACLGMLIVFFGMFGLFFVNASLLQYVHGLSVLQAGLGVVPLSLPLLLGTRFGERMVLAVAFLLVSVGLGGLATAVDGAYIAYAGWLVVVGAGATLALPTLTTAITESLPRDRAGVAGGLQATTRELGSALGVAVIGTLLTSGFVQHLSRSAGQGRGDVPRTVAEALAGAPRRHDAVLAAYASGACSALRIVAVVVLVAGALTIVEMALAARRRR</sequence>
<keyword evidence="10" id="KW-1185">Reference proteome</keyword>
<dbReference type="GO" id="GO:0005886">
    <property type="term" value="C:plasma membrane"/>
    <property type="evidence" value="ECO:0007669"/>
    <property type="project" value="UniProtKB-SubCell"/>
</dbReference>
<reference evidence="9 10" key="1">
    <citation type="submission" date="2019-10" db="EMBL/GenBank/DDBJ databases">
        <title>Genome sequence of Luteimicrobium xylanilyticum HY-24.</title>
        <authorList>
            <person name="Kim D.Y."/>
            <person name="Park H.-Y."/>
        </authorList>
    </citation>
    <scope>NUCLEOTIDE SEQUENCE [LARGE SCALE GENOMIC DNA]</scope>
    <source>
        <strain evidence="9 10">HY-24</strain>
    </source>
</reference>
<evidence type="ECO:0000256" key="7">
    <source>
        <dbReference type="SAM" id="Phobius"/>
    </source>
</evidence>
<feature type="transmembrane region" description="Helical" evidence="7">
    <location>
        <begin position="122"/>
        <end position="144"/>
    </location>
</feature>
<keyword evidence="6 7" id="KW-0472">Membrane</keyword>
<keyword evidence="5 7" id="KW-1133">Transmembrane helix</keyword>
<dbReference type="Pfam" id="PF07690">
    <property type="entry name" value="MFS_1"/>
    <property type="match status" value="1"/>
</dbReference>
<dbReference type="GO" id="GO:0022857">
    <property type="term" value="F:transmembrane transporter activity"/>
    <property type="evidence" value="ECO:0007669"/>
    <property type="project" value="InterPro"/>
</dbReference>
<evidence type="ECO:0000256" key="6">
    <source>
        <dbReference type="ARBA" id="ARBA00023136"/>
    </source>
</evidence>
<feature type="transmembrane region" description="Helical" evidence="7">
    <location>
        <begin position="310"/>
        <end position="333"/>
    </location>
</feature>
<dbReference type="RefSeq" id="WP_194174292.1">
    <property type="nucleotide sequence ID" value="NZ_CP045529.1"/>
</dbReference>
<evidence type="ECO:0000313" key="10">
    <source>
        <dbReference type="Proteomes" id="UP000326702"/>
    </source>
</evidence>
<feature type="transmembrane region" description="Helical" evidence="7">
    <location>
        <begin position="96"/>
        <end position="116"/>
    </location>
</feature>
<dbReference type="CDD" id="cd17321">
    <property type="entry name" value="MFS_MMR_MDR_like"/>
    <property type="match status" value="1"/>
</dbReference>
<feature type="transmembrane region" description="Helical" evidence="7">
    <location>
        <begin position="242"/>
        <end position="264"/>
    </location>
</feature>
<evidence type="ECO:0000256" key="4">
    <source>
        <dbReference type="ARBA" id="ARBA00022692"/>
    </source>
</evidence>
<evidence type="ECO:0000259" key="8">
    <source>
        <dbReference type="PROSITE" id="PS50850"/>
    </source>
</evidence>
<feature type="domain" description="Major facilitator superfamily (MFS) profile" evidence="8">
    <location>
        <begin position="29"/>
        <end position="495"/>
    </location>
</feature>
<gene>
    <name evidence="9" type="ORF">KDY119_00059</name>
</gene>
<proteinExistence type="predicted"/>
<feature type="transmembrane region" description="Helical" evidence="7">
    <location>
        <begin position="67"/>
        <end position="89"/>
    </location>
</feature>
<dbReference type="KEGG" id="lxl:KDY119_00059"/>
<feature type="transmembrane region" description="Helical" evidence="7">
    <location>
        <begin position="285"/>
        <end position="304"/>
    </location>
</feature>
<dbReference type="Proteomes" id="UP000326702">
    <property type="component" value="Chromosome"/>
</dbReference>
<evidence type="ECO:0000256" key="5">
    <source>
        <dbReference type="ARBA" id="ARBA00022989"/>
    </source>
</evidence>
<dbReference type="PANTHER" id="PTHR42718">
    <property type="entry name" value="MAJOR FACILITATOR SUPERFAMILY MULTIDRUG TRANSPORTER MFSC"/>
    <property type="match status" value="1"/>
</dbReference>
<feature type="transmembrane region" description="Helical" evidence="7">
    <location>
        <begin position="340"/>
        <end position="359"/>
    </location>
</feature>
<dbReference type="PROSITE" id="PS50850">
    <property type="entry name" value="MFS"/>
    <property type="match status" value="1"/>
</dbReference>
<dbReference type="PANTHER" id="PTHR42718:SF46">
    <property type="entry name" value="BLR6921 PROTEIN"/>
    <property type="match status" value="1"/>
</dbReference>
<evidence type="ECO:0000256" key="3">
    <source>
        <dbReference type="ARBA" id="ARBA00022475"/>
    </source>
</evidence>
<feature type="transmembrane region" description="Helical" evidence="7">
    <location>
        <begin position="156"/>
        <end position="180"/>
    </location>
</feature>
<comment type="subcellular location">
    <subcellularLocation>
        <location evidence="1">Cell membrane</location>
        <topology evidence="1">Multi-pass membrane protein</topology>
    </subcellularLocation>
</comment>
<keyword evidence="3" id="KW-1003">Cell membrane</keyword>
<dbReference type="InterPro" id="IPR011701">
    <property type="entry name" value="MFS"/>
</dbReference>
<dbReference type="InterPro" id="IPR020846">
    <property type="entry name" value="MFS_dom"/>
</dbReference>
<keyword evidence="4 7" id="KW-0812">Transmembrane</keyword>
<evidence type="ECO:0000313" key="9">
    <source>
        <dbReference type="EMBL" id="QFU96575.1"/>
    </source>
</evidence>
<feature type="transmembrane region" description="Helical" evidence="7">
    <location>
        <begin position="29"/>
        <end position="52"/>
    </location>
</feature>
<feature type="transmembrane region" description="Helical" evidence="7">
    <location>
        <begin position="411"/>
        <end position="429"/>
    </location>
</feature>
<accession>A0A5P9Q826</accession>
<dbReference type="EMBL" id="CP045529">
    <property type="protein sequence ID" value="QFU96575.1"/>
    <property type="molecule type" value="Genomic_DNA"/>
</dbReference>
<dbReference type="InterPro" id="IPR036259">
    <property type="entry name" value="MFS_trans_sf"/>
</dbReference>
<organism evidence="9 10">
    <name type="scientific">Luteimicrobium xylanilyticum</name>
    <dbReference type="NCBI Taxonomy" id="1133546"/>
    <lineage>
        <taxon>Bacteria</taxon>
        <taxon>Bacillati</taxon>
        <taxon>Actinomycetota</taxon>
        <taxon>Actinomycetes</taxon>
        <taxon>Micrococcales</taxon>
        <taxon>Luteimicrobium</taxon>
    </lineage>
</organism>
<name>A0A5P9Q826_9MICO</name>
<feature type="transmembrane region" description="Helical" evidence="7">
    <location>
        <begin position="365"/>
        <end position="390"/>
    </location>
</feature>
<feature type="transmembrane region" description="Helical" evidence="7">
    <location>
        <begin position="217"/>
        <end position="236"/>
    </location>
</feature>
<dbReference type="SUPFAM" id="SSF103473">
    <property type="entry name" value="MFS general substrate transporter"/>
    <property type="match status" value="1"/>
</dbReference>